<evidence type="ECO:0000256" key="2">
    <source>
        <dbReference type="SAM" id="Phobius"/>
    </source>
</evidence>
<organism evidence="3 4">
    <name type="scientific">Hydnomerulius pinastri MD-312</name>
    <dbReference type="NCBI Taxonomy" id="994086"/>
    <lineage>
        <taxon>Eukaryota</taxon>
        <taxon>Fungi</taxon>
        <taxon>Dikarya</taxon>
        <taxon>Basidiomycota</taxon>
        <taxon>Agaricomycotina</taxon>
        <taxon>Agaricomycetes</taxon>
        <taxon>Agaricomycetidae</taxon>
        <taxon>Boletales</taxon>
        <taxon>Boletales incertae sedis</taxon>
        <taxon>Leucogyrophana</taxon>
    </lineage>
</organism>
<dbReference type="EMBL" id="KN839862">
    <property type="protein sequence ID" value="KIJ61432.1"/>
    <property type="molecule type" value="Genomic_DNA"/>
</dbReference>
<evidence type="ECO:0000313" key="4">
    <source>
        <dbReference type="Proteomes" id="UP000053820"/>
    </source>
</evidence>
<feature type="region of interest" description="Disordered" evidence="1">
    <location>
        <begin position="37"/>
        <end position="74"/>
    </location>
</feature>
<keyword evidence="2" id="KW-0472">Membrane</keyword>
<sequence length="74" mass="7873">MADPLHQSLQNTRFANKAVATAVAAGALLFLFYSPATKRNQGDLPTGPRRTSGASVKEEDKATKIPMQSGKTRG</sequence>
<evidence type="ECO:0000313" key="3">
    <source>
        <dbReference type="EMBL" id="KIJ61432.1"/>
    </source>
</evidence>
<evidence type="ECO:0000256" key="1">
    <source>
        <dbReference type="SAM" id="MobiDB-lite"/>
    </source>
</evidence>
<feature type="transmembrane region" description="Helical" evidence="2">
    <location>
        <begin position="14"/>
        <end position="33"/>
    </location>
</feature>
<proteinExistence type="predicted"/>
<keyword evidence="2" id="KW-1133">Transmembrane helix</keyword>
<protein>
    <submittedName>
        <fullName evidence="3">Uncharacterized protein</fullName>
    </submittedName>
</protein>
<keyword evidence="2" id="KW-0812">Transmembrane</keyword>
<accession>A0A0C9WC74</accession>
<dbReference type="AlphaFoldDB" id="A0A0C9WC74"/>
<reference evidence="3 4" key="1">
    <citation type="submission" date="2014-04" db="EMBL/GenBank/DDBJ databases">
        <title>Evolutionary Origins and Diversification of the Mycorrhizal Mutualists.</title>
        <authorList>
            <consortium name="DOE Joint Genome Institute"/>
            <consortium name="Mycorrhizal Genomics Consortium"/>
            <person name="Kohler A."/>
            <person name="Kuo A."/>
            <person name="Nagy L.G."/>
            <person name="Floudas D."/>
            <person name="Copeland A."/>
            <person name="Barry K.W."/>
            <person name="Cichocki N."/>
            <person name="Veneault-Fourrey C."/>
            <person name="LaButti K."/>
            <person name="Lindquist E.A."/>
            <person name="Lipzen A."/>
            <person name="Lundell T."/>
            <person name="Morin E."/>
            <person name="Murat C."/>
            <person name="Riley R."/>
            <person name="Ohm R."/>
            <person name="Sun H."/>
            <person name="Tunlid A."/>
            <person name="Henrissat B."/>
            <person name="Grigoriev I.V."/>
            <person name="Hibbett D.S."/>
            <person name="Martin F."/>
        </authorList>
    </citation>
    <scope>NUCLEOTIDE SEQUENCE [LARGE SCALE GENOMIC DNA]</scope>
    <source>
        <strain evidence="3 4">MD-312</strain>
    </source>
</reference>
<name>A0A0C9WC74_9AGAM</name>
<gene>
    <name evidence="3" type="ORF">HYDPIDRAFT_115903</name>
</gene>
<dbReference type="Proteomes" id="UP000053820">
    <property type="component" value="Unassembled WGS sequence"/>
</dbReference>
<keyword evidence="4" id="KW-1185">Reference proteome</keyword>
<dbReference type="HOGENOM" id="CLU_2688133_0_0_1"/>